<protein>
    <recommendedName>
        <fullName evidence="5 13">Guanylate kinase</fullName>
        <ecNumber evidence="4 13">2.7.4.8</ecNumber>
    </recommendedName>
    <alternativeName>
        <fullName evidence="11 13">GMP kinase</fullName>
    </alternativeName>
</protein>
<organism evidence="15 16">
    <name type="scientific">Hydrogenoanaerobacterium saccharovorans</name>
    <dbReference type="NCBI Taxonomy" id="474960"/>
    <lineage>
        <taxon>Bacteria</taxon>
        <taxon>Bacillati</taxon>
        <taxon>Bacillota</taxon>
        <taxon>Clostridia</taxon>
        <taxon>Eubacteriales</taxon>
        <taxon>Oscillospiraceae</taxon>
        <taxon>Hydrogenoanaerobacterium</taxon>
    </lineage>
</organism>
<dbReference type="GO" id="GO:0005829">
    <property type="term" value="C:cytosol"/>
    <property type="evidence" value="ECO:0007669"/>
    <property type="project" value="TreeGrafter"/>
</dbReference>
<dbReference type="Gene3D" id="3.40.50.300">
    <property type="entry name" value="P-loop containing nucleotide triphosphate hydrolases"/>
    <property type="match status" value="1"/>
</dbReference>
<dbReference type="RefSeq" id="WP_242943162.1">
    <property type="nucleotide sequence ID" value="NZ_FOCG01000002.1"/>
</dbReference>
<keyword evidence="9 13" id="KW-0418">Kinase</keyword>
<accession>A0A1H8D4M5</accession>
<dbReference type="AlphaFoldDB" id="A0A1H8D4M5"/>
<evidence type="ECO:0000313" key="16">
    <source>
        <dbReference type="Proteomes" id="UP000199158"/>
    </source>
</evidence>
<dbReference type="InterPro" id="IPR020590">
    <property type="entry name" value="Guanylate_kinase_CS"/>
</dbReference>
<dbReference type="SUPFAM" id="SSF52540">
    <property type="entry name" value="P-loop containing nucleoside triphosphate hydrolases"/>
    <property type="match status" value="1"/>
</dbReference>
<evidence type="ECO:0000256" key="12">
    <source>
        <dbReference type="ARBA" id="ARBA00048594"/>
    </source>
</evidence>
<evidence type="ECO:0000256" key="2">
    <source>
        <dbReference type="ARBA" id="ARBA00004496"/>
    </source>
</evidence>
<comment type="subcellular location">
    <subcellularLocation>
        <location evidence="2 13">Cytoplasm</location>
    </subcellularLocation>
</comment>
<dbReference type="CDD" id="cd00071">
    <property type="entry name" value="GMPK"/>
    <property type="match status" value="1"/>
</dbReference>
<dbReference type="EMBL" id="FOCG01000002">
    <property type="protein sequence ID" value="SEN02115.1"/>
    <property type="molecule type" value="Genomic_DNA"/>
</dbReference>
<keyword evidence="16" id="KW-1185">Reference proteome</keyword>
<dbReference type="Pfam" id="PF00625">
    <property type="entry name" value="Guanylate_kin"/>
    <property type="match status" value="1"/>
</dbReference>
<dbReference type="GO" id="GO:0004385">
    <property type="term" value="F:GMP kinase activity"/>
    <property type="evidence" value="ECO:0007669"/>
    <property type="project" value="UniProtKB-UniRule"/>
</dbReference>
<sequence length="202" mass="22606">MNNKGLLVVISGPSGVGKGTVLRSYLAQNKKVKVSISATTRNPRPGEEDGVHYYFMTEERFCQLAENDGMLEHAQYSGNYYGTPREMVERELCAGNDVILEIEVQGAMQVKQKCPDALMIFILPPSMAELTKRLIDRRTEDEETINRRMAAAKNELAQASSYDYAVINDNVDDAVEKIGAILRAAKCSTNYMKDFINEVQQL</sequence>
<evidence type="ECO:0000256" key="6">
    <source>
        <dbReference type="ARBA" id="ARBA00022490"/>
    </source>
</evidence>
<comment type="catalytic activity">
    <reaction evidence="12 13">
        <text>GMP + ATP = GDP + ADP</text>
        <dbReference type="Rhea" id="RHEA:20780"/>
        <dbReference type="ChEBI" id="CHEBI:30616"/>
        <dbReference type="ChEBI" id="CHEBI:58115"/>
        <dbReference type="ChEBI" id="CHEBI:58189"/>
        <dbReference type="ChEBI" id="CHEBI:456216"/>
        <dbReference type="EC" id="2.7.4.8"/>
    </reaction>
</comment>
<dbReference type="STRING" id="474960.SAMN05216180_2507"/>
<gene>
    <name evidence="13" type="primary">gmk</name>
    <name evidence="15" type="ORF">SAMN05216180_2507</name>
</gene>
<dbReference type="InterPro" id="IPR008144">
    <property type="entry name" value="Guanylate_kin-like_dom"/>
</dbReference>
<evidence type="ECO:0000256" key="13">
    <source>
        <dbReference type="HAMAP-Rule" id="MF_00328"/>
    </source>
</evidence>
<dbReference type="Gene3D" id="3.30.63.10">
    <property type="entry name" value="Guanylate Kinase phosphate binding domain"/>
    <property type="match status" value="1"/>
</dbReference>
<dbReference type="InterPro" id="IPR008145">
    <property type="entry name" value="GK/Ca_channel_bsu"/>
</dbReference>
<evidence type="ECO:0000256" key="8">
    <source>
        <dbReference type="ARBA" id="ARBA00022741"/>
    </source>
</evidence>
<keyword evidence="8 13" id="KW-0547">Nucleotide-binding</keyword>
<reference evidence="15 16" key="1">
    <citation type="submission" date="2016-10" db="EMBL/GenBank/DDBJ databases">
        <authorList>
            <person name="de Groot N.N."/>
        </authorList>
    </citation>
    <scope>NUCLEOTIDE SEQUENCE [LARGE SCALE GENOMIC DNA]</scope>
    <source>
        <strain evidence="15 16">CGMCC 1.5070</strain>
    </source>
</reference>
<dbReference type="FunFam" id="3.30.63.10:FF:000002">
    <property type="entry name" value="Guanylate kinase 1"/>
    <property type="match status" value="1"/>
</dbReference>
<feature type="domain" description="Guanylate kinase-like" evidence="14">
    <location>
        <begin position="5"/>
        <end position="183"/>
    </location>
</feature>
<evidence type="ECO:0000256" key="11">
    <source>
        <dbReference type="ARBA" id="ARBA00030128"/>
    </source>
</evidence>
<name>A0A1H8D4M5_9FIRM</name>
<dbReference type="FunFam" id="3.40.50.300:FF:000855">
    <property type="entry name" value="Guanylate kinase"/>
    <property type="match status" value="1"/>
</dbReference>
<dbReference type="InterPro" id="IPR017665">
    <property type="entry name" value="Guanylate_kinase"/>
</dbReference>
<keyword evidence="10 13" id="KW-0067">ATP-binding</keyword>
<evidence type="ECO:0000313" key="15">
    <source>
        <dbReference type="EMBL" id="SEN02115.1"/>
    </source>
</evidence>
<dbReference type="SMART" id="SM00072">
    <property type="entry name" value="GuKc"/>
    <property type="match status" value="1"/>
</dbReference>
<evidence type="ECO:0000256" key="7">
    <source>
        <dbReference type="ARBA" id="ARBA00022679"/>
    </source>
</evidence>
<keyword evidence="7 13" id="KW-0808">Transferase</keyword>
<dbReference type="PROSITE" id="PS50052">
    <property type="entry name" value="GUANYLATE_KINASE_2"/>
    <property type="match status" value="1"/>
</dbReference>
<evidence type="ECO:0000256" key="10">
    <source>
        <dbReference type="ARBA" id="ARBA00022840"/>
    </source>
</evidence>
<dbReference type="EC" id="2.7.4.8" evidence="4 13"/>
<dbReference type="HAMAP" id="MF_00328">
    <property type="entry name" value="Guanylate_kinase"/>
    <property type="match status" value="1"/>
</dbReference>
<comment type="similarity">
    <text evidence="3 13">Belongs to the guanylate kinase family.</text>
</comment>
<evidence type="ECO:0000256" key="3">
    <source>
        <dbReference type="ARBA" id="ARBA00005790"/>
    </source>
</evidence>
<dbReference type="InterPro" id="IPR027417">
    <property type="entry name" value="P-loop_NTPase"/>
</dbReference>
<dbReference type="PANTHER" id="PTHR23117:SF13">
    <property type="entry name" value="GUANYLATE KINASE"/>
    <property type="match status" value="1"/>
</dbReference>
<proteinExistence type="inferred from homology"/>
<evidence type="ECO:0000256" key="4">
    <source>
        <dbReference type="ARBA" id="ARBA00012961"/>
    </source>
</evidence>
<evidence type="ECO:0000256" key="1">
    <source>
        <dbReference type="ARBA" id="ARBA00003531"/>
    </source>
</evidence>
<evidence type="ECO:0000259" key="14">
    <source>
        <dbReference type="PROSITE" id="PS50052"/>
    </source>
</evidence>
<dbReference type="GO" id="GO:0005524">
    <property type="term" value="F:ATP binding"/>
    <property type="evidence" value="ECO:0007669"/>
    <property type="project" value="UniProtKB-UniRule"/>
</dbReference>
<dbReference type="NCBIfam" id="TIGR03263">
    <property type="entry name" value="guanyl_kin"/>
    <property type="match status" value="1"/>
</dbReference>
<dbReference type="PROSITE" id="PS00856">
    <property type="entry name" value="GUANYLATE_KINASE_1"/>
    <property type="match status" value="1"/>
</dbReference>
<feature type="binding site" evidence="13">
    <location>
        <begin position="12"/>
        <end position="19"/>
    </location>
    <ligand>
        <name>ATP</name>
        <dbReference type="ChEBI" id="CHEBI:30616"/>
    </ligand>
</feature>
<evidence type="ECO:0000256" key="9">
    <source>
        <dbReference type="ARBA" id="ARBA00022777"/>
    </source>
</evidence>
<dbReference type="Proteomes" id="UP000199158">
    <property type="component" value="Unassembled WGS sequence"/>
</dbReference>
<dbReference type="PANTHER" id="PTHR23117">
    <property type="entry name" value="GUANYLATE KINASE-RELATED"/>
    <property type="match status" value="1"/>
</dbReference>
<comment type="function">
    <text evidence="1 13">Essential for recycling GMP and indirectly, cGMP.</text>
</comment>
<keyword evidence="6 13" id="KW-0963">Cytoplasm</keyword>
<evidence type="ECO:0000256" key="5">
    <source>
        <dbReference type="ARBA" id="ARBA00016296"/>
    </source>
</evidence>